<name>A0AAD8QE60_9PEZI</name>
<dbReference type="EMBL" id="JAHLJV010000002">
    <property type="protein sequence ID" value="KAK1599444.1"/>
    <property type="molecule type" value="Genomic_DNA"/>
</dbReference>
<sequence length="64" mass="7223">MVVFGGCLSWGQVRLSSRQIVSPWQGGVSEKHTEQSNYWWWWWCFSPENSSGIASVDCGRLAAS</sequence>
<evidence type="ECO:0000313" key="1">
    <source>
        <dbReference type="EMBL" id="KAK1599444.1"/>
    </source>
</evidence>
<dbReference type="GeneID" id="85435193"/>
<keyword evidence="2" id="KW-1185">Reference proteome</keyword>
<organism evidence="1 2">
    <name type="scientific">Colletotrichum navitas</name>
    <dbReference type="NCBI Taxonomy" id="681940"/>
    <lineage>
        <taxon>Eukaryota</taxon>
        <taxon>Fungi</taxon>
        <taxon>Dikarya</taxon>
        <taxon>Ascomycota</taxon>
        <taxon>Pezizomycotina</taxon>
        <taxon>Sordariomycetes</taxon>
        <taxon>Hypocreomycetidae</taxon>
        <taxon>Glomerellales</taxon>
        <taxon>Glomerellaceae</taxon>
        <taxon>Colletotrichum</taxon>
        <taxon>Colletotrichum graminicola species complex</taxon>
    </lineage>
</organism>
<proteinExistence type="predicted"/>
<reference evidence="1" key="1">
    <citation type="submission" date="2021-06" db="EMBL/GenBank/DDBJ databases">
        <title>Comparative genomics, transcriptomics and evolutionary studies reveal genomic signatures of adaptation to plant cell wall in hemibiotrophic fungi.</title>
        <authorList>
            <consortium name="DOE Joint Genome Institute"/>
            <person name="Baroncelli R."/>
            <person name="Diaz J.F."/>
            <person name="Benocci T."/>
            <person name="Peng M."/>
            <person name="Battaglia E."/>
            <person name="Haridas S."/>
            <person name="Andreopoulos W."/>
            <person name="Labutti K."/>
            <person name="Pangilinan J."/>
            <person name="Floch G.L."/>
            <person name="Makela M.R."/>
            <person name="Henrissat B."/>
            <person name="Grigoriev I.V."/>
            <person name="Crouch J.A."/>
            <person name="De Vries R.P."/>
            <person name="Sukno S.A."/>
            <person name="Thon M.R."/>
        </authorList>
    </citation>
    <scope>NUCLEOTIDE SEQUENCE</scope>
    <source>
        <strain evidence="1">CBS 125086</strain>
    </source>
</reference>
<dbReference type="AlphaFoldDB" id="A0AAD8QE60"/>
<accession>A0AAD8QE60</accession>
<dbReference type="RefSeq" id="XP_060420033.1">
    <property type="nucleotide sequence ID" value="XM_060550953.1"/>
</dbReference>
<gene>
    <name evidence="1" type="ORF">LY79DRAFT_140957</name>
</gene>
<dbReference type="Proteomes" id="UP001230504">
    <property type="component" value="Unassembled WGS sequence"/>
</dbReference>
<evidence type="ECO:0000313" key="2">
    <source>
        <dbReference type="Proteomes" id="UP001230504"/>
    </source>
</evidence>
<comment type="caution">
    <text evidence="1">The sequence shown here is derived from an EMBL/GenBank/DDBJ whole genome shotgun (WGS) entry which is preliminary data.</text>
</comment>
<protein>
    <submittedName>
        <fullName evidence="1">Uncharacterized protein</fullName>
    </submittedName>
</protein>